<feature type="region of interest" description="Disordered" evidence="1">
    <location>
        <begin position="217"/>
        <end position="255"/>
    </location>
</feature>
<accession>A0A8X7TIH6</accession>
<comment type="caution">
    <text evidence="2">The sequence shown here is derived from an EMBL/GenBank/DDBJ whole genome shotgun (WGS) entry which is preliminary data.</text>
</comment>
<protein>
    <submittedName>
        <fullName evidence="2">Uncharacterized protein</fullName>
    </submittedName>
</protein>
<organism evidence="2 3">
    <name type="scientific">Brassica carinata</name>
    <name type="common">Ethiopian mustard</name>
    <name type="synonym">Abyssinian cabbage</name>
    <dbReference type="NCBI Taxonomy" id="52824"/>
    <lineage>
        <taxon>Eukaryota</taxon>
        <taxon>Viridiplantae</taxon>
        <taxon>Streptophyta</taxon>
        <taxon>Embryophyta</taxon>
        <taxon>Tracheophyta</taxon>
        <taxon>Spermatophyta</taxon>
        <taxon>Magnoliopsida</taxon>
        <taxon>eudicotyledons</taxon>
        <taxon>Gunneridae</taxon>
        <taxon>Pentapetalae</taxon>
        <taxon>rosids</taxon>
        <taxon>malvids</taxon>
        <taxon>Brassicales</taxon>
        <taxon>Brassicaceae</taxon>
        <taxon>Brassiceae</taxon>
        <taxon>Brassica</taxon>
    </lineage>
</organism>
<sequence length="255" mass="29046">LLCQKNLEPGTNGSILDRINKHSNMKLVGKKGLWFSFGEQLMRFSLREFHLATGLPCVVDKDEEERLRLGATILVEGILMASNPVTSTFFGIRNDEIQFLLCLHWIETKSLTIEEVDVKCILGDPELYNDLVEDVDSEFGRVVDLVKRGYRLKRQDWLNGRVDIAVAEAEVDENNSAPRIDATDQEKIEFLTKKVVSLEEKVEYLEGLLNIRRETVKETEKSKETEAATKTKGKKNGVRPPREVDHQEEDDTEVG</sequence>
<gene>
    <name evidence="2" type="ORF">Bca52824_095150</name>
</gene>
<evidence type="ECO:0000256" key="1">
    <source>
        <dbReference type="SAM" id="MobiDB-lite"/>
    </source>
</evidence>
<keyword evidence="3" id="KW-1185">Reference proteome</keyword>
<dbReference type="Proteomes" id="UP000886595">
    <property type="component" value="Unassembled WGS sequence"/>
</dbReference>
<dbReference type="OrthoDB" id="1113563at2759"/>
<name>A0A8X7TIH6_BRACI</name>
<proteinExistence type="predicted"/>
<dbReference type="AlphaFoldDB" id="A0A8X7TIH6"/>
<feature type="compositionally biased region" description="Acidic residues" evidence="1">
    <location>
        <begin position="246"/>
        <end position="255"/>
    </location>
</feature>
<dbReference type="EMBL" id="JAAMPC010000288">
    <property type="protein sequence ID" value="KAG2243014.1"/>
    <property type="molecule type" value="Genomic_DNA"/>
</dbReference>
<evidence type="ECO:0000313" key="3">
    <source>
        <dbReference type="Proteomes" id="UP000886595"/>
    </source>
</evidence>
<feature type="non-terminal residue" evidence="2">
    <location>
        <position position="255"/>
    </location>
</feature>
<reference evidence="2 3" key="1">
    <citation type="submission" date="2020-02" db="EMBL/GenBank/DDBJ databases">
        <authorList>
            <person name="Ma Q."/>
            <person name="Huang Y."/>
            <person name="Song X."/>
            <person name="Pei D."/>
        </authorList>
    </citation>
    <scope>NUCLEOTIDE SEQUENCE [LARGE SCALE GENOMIC DNA]</scope>
    <source>
        <strain evidence="2">Sxm20200214</strain>
        <tissue evidence="2">Leaf</tissue>
    </source>
</reference>
<evidence type="ECO:0000313" key="2">
    <source>
        <dbReference type="EMBL" id="KAG2243014.1"/>
    </source>
</evidence>
<feature type="compositionally biased region" description="Basic and acidic residues" evidence="1">
    <location>
        <begin position="217"/>
        <end position="229"/>
    </location>
</feature>